<keyword evidence="5" id="KW-1185">Reference proteome</keyword>
<evidence type="ECO:0000313" key="4">
    <source>
        <dbReference type="Proteomes" id="UP000072763"/>
    </source>
</evidence>
<gene>
    <name evidence="2" type="ORF">NS263_06035</name>
    <name evidence="3" type="ORF">NS359_12485</name>
</gene>
<dbReference type="EMBL" id="LDRB01000023">
    <property type="protein sequence ID" value="KTR40998.1"/>
    <property type="molecule type" value="Genomic_DNA"/>
</dbReference>
<evidence type="ECO:0000256" key="1">
    <source>
        <dbReference type="SAM" id="MobiDB-lite"/>
    </source>
</evidence>
<dbReference type="Proteomes" id="UP000072763">
    <property type="component" value="Unassembled WGS sequence"/>
</dbReference>
<dbReference type="AlphaFoldDB" id="A0A147DNK1"/>
<accession>A0A147DNK1</accession>
<name>A0A147DNK1_9MICO</name>
<proteinExistence type="predicted"/>
<sequence>MDDHRSDPLVGGGLRARAPWIPELHPVRRRTDEGKSVRKCGAAVGQQSRGTDAVRCGTHQQQVLFLREEVDRRCGFDEDAGADRPELAALCTTLERTALGGGEAAGADQRDGEDSFVHVHQGRAVDRRARRG</sequence>
<feature type="compositionally biased region" description="Basic and acidic residues" evidence="1">
    <location>
        <begin position="108"/>
        <end position="132"/>
    </location>
</feature>
<reference evidence="4 5" key="1">
    <citation type="journal article" date="2016" name="Front. Microbiol.">
        <title>Genomic Resource of Rice Seed Associated Bacteria.</title>
        <authorList>
            <person name="Midha S."/>
            <person name="Bansal K."/>
            <person name="Sharma S."/>
            <person name="Kumar N."/>
            <person name="Patil P.P."/>
            <person name="Chaudhry V."/>
            <person name="Patil P.B."/>
        </authorList>
    </citation>
    <scope>NUCLEOTIDE SEQUENCE [LARGE SCALE GENOMIC DNA]</scope>
    <source>
        <strain evidence="2 5">NS263</strain>
        <strain evidence="3 4">NS359</strain>
    </source>
</reference>
<dbReference type="EMBL" id="LDRC01000065">
    <property type="protein sequence ID" value="KTR50973.1"/>
    <property type="molecule type" value="Genomic_DNA"/>
</dbReference>
<protein>
    <submittedName>
        <fullName evidence="3">Uncharacterized protein</fullName>
    </submittedName>
</protein>
<feature type="region of interest" description="Disordered" evidence="1">
    <location>
        <begin position="102"/>
        <end position="132"/>
    </location>
</feature>
<evidence type="ECO:0000313" key="2">
    <source>
        <dbReference type="EMBL" id="KTR40998.1"/>
    </source>
</evidence>
<evidence type="ECO:0000313" key="5">
    <source>
        <dbReference type="Proteomes" id="UP000078335"/>
    </source>
</evidence>
<organism evidence="3 4">
    <name type="scientific">Curtobacterium oceanosedimentum</name>
    <dbReference type="NCBI Taxonomy" id="465820"/>
    <lineage>
        <taxon>Bacteria</taxon>
        <taxon>Bacillati</taxon>
        <taxon>Actinomycetota</taxon>
        <taxon>Actinomycetes</taxon>
        <taxon>Micrococcales</taxon>
        <taxon>Microbacteriaceae</taxon>
        <taxon>Curtobacterium</taxon>
    </lineage>
</organism>
<evidence type="ECO:0000313" key="3">
    <source>
        <dbReference type="EMBL" id="KTR50973.1"/>
    </source>
</evidence>
<dbReference type="Proteomes" id="UP000078335">
    <property type="component" value="Unassembled WGS sequence"/>
</dbReference>
<comment type="caution">
    <text evidence="3">The sequence shown here is derived from an EMBL/GenBank/DDBJ whole genome shotgun (WGS) entry which is preliminary data.</text>
</comment>